<dbReference type="EMBL" id="MU393453">
    <property type="protein sequence ID" value="KAI4866875.1"/>
    <property type="molecule type" value="Genomic_DNA"/>
</dbReference>
<comment type="caution">
    <text evidence="1">The sequence shown here is derived from an EMBL/GenBank/DDBJ whole genome shotgun (WGS) entry which is preliminary data.</text>
</comment>
<dbReference type="Proteomes" id="UP001497700">
    <property type="component" value="Unassembled WGS sequence"/>
</dbReference>
<name>A0ACB9Z545_9PEZI</name>
<proteinExistence type="predicted"/>
<gene>
    <name evidence="1" type="ORF">F4820DRAFT_415297</name>
</gene>
<protein>
    <submittedName>
        <fullName evidence="1">Uncharacterized protein</fullName>
    </submittedName>
</protein>
<evidence type="ECO:0000313" key="1">
    <source>
        <dbReference type="EMBL" id="KAI4866875.1"/>
    </source>
</evidence>
<organism evidence="1 2">
    <name type="scientific">Hypoxylon rubiginosum</name>
    <dbReference type="NCBI Taxonomy" id="110542"/>
    <lineage>
        <taxon>Eukaryota</taxon>
        <taxon>Fungi</taxon>
        <taxon>Dikarya</taxon>
        <taxon>Ascomycota</taxon>
        <taxon>Pezizomycotina</taxon>
        <taxon>Sordariomycetes</taxon>
        <taxon>Xylariomycetidae</taxon>
        <taxon>Xylariales</taxon>
        <taxon>Hypoxylaceae</taxon>
        <taxon>Hypoxylon</taxon>
    </lineage>
</organism>
<accession>A0ACB9Z545</accession>
<sequence length="264" mass="30036">MSKLLPDEEQPLRLSGELFTDQESDISPRCDKPKATPAFPGAYTIFLHLIIFMLFGFIWFGGFRRTHLTMPKGATWSPAKDFVQYEINGNHALHQNEPSVYAGAPTVEQEKAWDGLLTPTYFAATREEMIQGEESLEDGTTQLSSGGYLATLAVYHELHCLRQLRLYLYRDRYYANITEGQEHYLHQHLDHCIEALRITVMCHGSTALYTFAWTSAEQSKPTSRSNARSVCVNWESIKNWSYSREISEDDPIVMPSPGGCRDCP</sequence>
<reference evidence="1 2" key="1">
    <citation type="journal article" date="2022" name="New Phytol.">
        <title>Ecological generalism drives hyperdiversity of secondary metabolite gene clusters in xylarialean endophytes.</title>
        <authorList>
            <person name="Franco M.E.E."/>
            <person name="Wisecaver J.H."/>
            <person name="Arnold A.E."/>
            <person name="Ju Y.M."/>
            <person name="Slot J.C."/>
            <person name="Ahrendt S."/>
            <person name="Moore L.P."/>
            <person name="Eastman K.E."/>
            <person name="Scott K."/>
            <person name="Konkel Z."/>
            <person name="Mondo S.J."/>
            <person name="Kuo A."/>
            <person name="Hayes R.D."/>
            <person name="Haridas S."/>
            <person name="Andreopoulos B."/>
            <person name="Riley R."/>
            <person name="LaButti K."/>
            <person name="Pangilinan J."/>
            <person name="Lipzen A."/>
            <person name="Amirebrahimi M."/>
            <person name="Yan J."/>
            <person name="Adam C."/>
            <person name="Keymanesh K."/>
            <person name="Ng V."/>
            <person name="Louie K."/>
            <person name="Northen T."/>
            <person name="Drula E."/>
            <person name="Henrissat B."/>
            <person name="Hsieh H.M."/>
            <person name="Youens-Clark K."/>
            <person name="Lutzoni F."/>
            <person name="Miadlikowska J."/>
            <person name="Eastwood D.C."/>
            <person name="Hamelin R.C."/>
            <person name="Grigoriev I.V."/>
            <person name="U'Ren J.M."/>
        </authorList>
    </citation>
    <scope>NUCLEOTIDE SEQUENCE [LARGE SCALE GENOMIC DNA]</scope>
    <source>
        <strain evidence="1 2">CBS 119005</strain>
    </source>
</reference>
<evidence type="ECO:0000313" key="2">
    <source>
        <dbReference type="Proteomes" id="UP001497700"/>
    </source>
</evidence>
<keyword evidence="2" id="KW-1185">Reference proteome</keyword>